<evidence type="ECO:0000256" key="1">
    <source>
        <dbReference type="ARBA" id="ARBA00023054"/>
    </source>
</evidence>
<feature type="domain" description="Rad50/SbcC-type AAA" evidence="5">
    <location>
        <begin position="12"/>
        <end position="223"/>
    </location>
</feature>
<keyword evidence="1 3" id="KW-0175">Coiled coil</keyword>
<evidence type="ECO:0000256" key="4">
    <source>
        <dbReference type="SAM" id="MobiDB-lite"/>
    </source>
</evidence>
<dbReference type="Gene3D" id="1.10.287.1490">
    <property type="match status" value="1"/>
</dbReference>
<dbReference type="Gene3D" id="3.40.50.300">
    <property type="entry name" value="P-loop containing nucleotide triphosphate hydrolases"/>
    <property type="match status" value="1"/>
</dbReference>
<proteinExistence type="inferred from homology"/>
<dbReference type="NCBIfam" id="NF045487">
    <property type="entry name" value="ASRP"/>
    <property type="match status" value="1"/>
</dbReference>
<accession>A0A1I2U7W8</accession>
<evidence type="ECO:0000313" key="7">
    <source>
        <dbReference type="Proteomes" id="UP000198876"/>
    </source>
</evidence>
<feature type="region of interest" description="Disordered" evidence="4">
    <location>
        <begin position="188"/>
        <end position="213"/>
    </location>
</feature>
<feature type="coiled-coil region" evidence="3">
    <location>
        <begin position="345"/>
        <end position="505"/>
    </location>
</feature>
<dbReference type="AlphaFoldDB" id="A0A1I2U7W8"/>
<dbReference type="Proteomes" id="UP000198876">
    <property type="component" value="Unassembled WGS sequence"/>
</dbReference>
<organism evidence="6 7">
    <name type="scientific">Halopelagius inordinatus</name>
    <dbReference type="NCBI Taxonomy" id="553467"/>
    <lineage>
        <taxon>Archaea</taxon>
        <taxon>Methanobacteriati</taxon>
        <taxon>Methanobacteriota</taxon>
        <taxon>Stenosarchaea group</taxon>
        <taxon>Halobacteria</taxon>
        <taxon>Halobacteriales</taxon>
        <taxon>Haloferacaceae</taxon>
    </lineage>
</organism>
<dbReference type="InterPro" id="IPR027417">
    <property type="entry name" value="P-loop_NTPase"/>
</dbReference>
<evidence type="ECO:0000259" key="5">
    <source>
        <dbReference type="Pfam" id="PF13476"/>
    </source>
</evidence>
<dbReference type="STRING" id="553467.SAMN04488063_2729"/>
<comment type="similarity">
    <text evidence="2">Belongs to the Sph1/Sph2 family.</text>
</comment>
<feature type="compositionally biased region" description="Basic and acidic residues" evidence="4">
    <location>
        <begin position="204"/>
        <end position="213"/>
    </location>
</feature>
<name>A0A1I2U7W8_9EURY</name>
<dbReference type="GO" id="GO:0006302">
    <property type="term" value="P:double-strand break repair"/>
    <property type="evidence" value="ECO:0007669"/>
    <property type="project" value="InterPro"/>
</dbReference>
<protein>
    <submittedName>
        <fullName evidence="6">AAA domain</fullName>
    </submittedName>
</protein>
<dbReference type="InterPro" id="IPR038729">
    <property type="entry name" value="Rad50/SbcC_AAA"/>
</dbReference>
<evidence type="ECO:0000256" key="3">
    <source>
        <dbReference type="SAM" id="Coils"/>
    </source>
</evidence>
<dbReference type="Pfam" id="PF13476">
    <property type="entry name" value="AAA_23"/>
    <property type="match status" value="1"/>
</dbReference>
<dbReference type="RefSeq" id="WP_092893121.1">
    <property type="nucleotide sequence ID" value="NZ_FOOQ01000003.1"/>
</dbReference>
<keyword evidence="7" id="KW-1185">Reference proteome</keyword>
<evidence type="ECO:0000256" key="2">
    <source>
        <dbReference type="ARBA" id="ARBA00049666"/>
    </source>
</evidence>
<dbReference type="PANTHER" id="PTHR32114:SF2">
    <property type="entry name" value="ABC TRANSPORTER ABCH.3"/>
    <property type="match status" value="1"/>
</dbReference>
<dbReference type="EMBL" id="FOOQ01000003">
    <property type="protein sequence ID" value="SFG70701.1"/>
    <property type="molecule type" value="Genomic_DNA"/>
</dbReference>
<dbReference type="GO" id="GO:0016887">
    <property type="term" value="F:ATP hydrolysis activity"/>
    <property type="evidence" value="ECO:0007669"/>
    <property type="project" value="InterPro"/>
</dbReference>
<dbReference type="OrthoDB" id="241568at2157"/>
<dbReference type="PANTHER" id="PTHR32114">
    <property type="entry name" value="ABC TRANSPORTER ABCH.3"/>
    <property type="match status" value="1"/>
</dbReference>
<reference evidence="7" key="1">
    <citation type="submission" date="2016-10" db="EMBL/GenBank/DDBJ databases">
        <authorList>
            <person name="Varghese N."/>
            <person name="Submissions S."/>
        </authorList>
    </citation>
    <scope>NUCLEOTIDE SEQUENCE [LARGE SCALE GENOMIC DNA]</scope>
    <source>
        <strain evidence="7">CGMCC 1.7739</strain>
    </source>
</reference>
<dbReference type="SUPFAM" id="SSF52540">
    <property type="entry name" value="P-loop containing nucleoside triphosphate hydrolases"/>
    <property type="match status" value="1"/>
</dbReference>
<gene>
    <name evidence="6" type="ORF">SAMN04488063_2729</name>
</gene>
<evidence type="ECO:0000313" key="6">
    <source>
        <dbReference type="EMBL" id="SFG70701.1"/>
    </source>
</evidence>
<sequence length="649" mass="74556">MSSAQSTETTARLHVENIGGISETTVELEPGVTALSGRNATNRTSLLQAIMAALGSERASLKGDAAEGSVTLTIGDRTYSRTLKRRGDTVVTDGDPYLEDSTLADLFAFLLETNESRQAVARGDDLRELIMRPIDTDAIQTEVERLETEKRKLDRKIDDLDSLDGRLPELEQRRTELRSQIQEKRDELEAKEREIEEADANIEQSREDRNELEDKLDEVKNARSSLEDVRYDLDAEAESIEALRDERTELQEERADIPDELDDGTAIQSEISDLRDRMQTLDSTVNELQTVIQFNEDMLEGTSADVAEALRDGQGHDHGSVTDALVEEDSVVCWTCGTQVETSQIESTIDRLRDLRREKLDQRNDVRSHIDELEDERAELDTLRRRREKLDDRIESIEAELDRRQNRREELKSRRDELSASIEDLEIEVDELEERDYGDVLERHREANQLEFEIGRLESDVEDVEDEMTEVESRLEERDDLEQRRDEVSEQLGELRTRIERIEREAIEQFNSHMDTVLDILDYANLDRIWIERTEKTVREGRRKVDRSVFDMHIIRSSDDGASYEDTIDHLSESEREVTGLVFALAGYLVHEVHETVPFMLLDSLEAIDSERIAQLIDYISDHADYTVAALLPEDAAAVSDEYERVTEI</sequence>